<dbReference type="InterPro" id="IPR023175">
    <property type="entry name" value="Vta1/CALS_N_sf"/>
</dbReference>
<name>A0A8H3YH15_9TREE</name>
<evidence type="ECO:0000256" key="1">
    <source>
        <dbReference type="ARBA" id="ARBA00004481"/>
    </source>
</evidence>
<dbReference type="Pfam" id="PF18097">
    <property type="entry name" value="Vta1_C"/>
    <property type="match status" value="1"/>
</dbReference>
<evidence type="ECO:0000256" key="4">
    <source>
        <dbReference type="ARBA" id="ARBA00022448"/>
    </source>
</evidence>
<feature type="compositionally biased region" description="Pro residues" evidence="9">
    <location>
        <begin position="338"/>
        <end position="363"/>
    </location>
</feature>
<dbReference type="InterPro" id="IPR044538">
    <property type="entry name" value="Vta1-like"/>
</dbReference>
<comment type="caution">
    <text evidence="12">The sequence shown here is derived from an EMBL/GenBank/DDBJ whole genome shotgun (WGS) entry which is preliminary data.</text>
</comment>
<protein>
    <recommendedName>
        <fullName evidence="14">DUF605-domain-containing protein</fullName>
    </recommendedName>
</protein>
<comment type="subcellular location">
    <subcellularLocation>
        <location evidence="2">Cytoplasm</location>
    </subcellularLocation>
    <subcellularLocation>
        <location evidence="1">Endosome membrane</location>
        <topology evidence="1">Peripheral membrane protein</topology>
    </subcellularLocation>
</comment>
<keyword evidence="5" id="KW-0963">Cytoplasm</keyword>
<sequence>MDIPAEAVPAELKPTCEQILRRARELRKADPVMSYWCCFSAASASMKLPTKRSHEANKFLMNLLDILESMKSSLLDANSGVEHATITDEAAGSAYVENFAIKVFLQADNEDRAGKATKATVRKFVVASQFMDVLRCFDPPNGMRDELEQKQQYARWKAADIAKALKEGRTPTPGPPGGEDEQAGKEEQEPVASSDVNAVASPSTTLPRLPNLPSSPPETPSSPAPDPSPSSPPSTSLPSPPPSDHPLPRRASGGFRRTSTSSETKQVRFAGMDEPAPSSPPSSPLHVNSDIGLDPHATPNAPPPTAGEPPVIPLENEPTDSILPSAPVTLPSAAQPLPSAPLPPPSPPPFSTPQPPASAPPAYPETLDPKTLERCQKHARWAISALDYEDLETARKELRLALDLVEGRSEGG</sequence>
<gene>
    <name evidence="12" type="ORF">NliqN6_5766</name>
</gene>
<dbReference type="Proteomes" id="UP000620104">
    <property type="component" value="Unassembled WGS sequence"/>
</dbReference>
<reference evidence="12" key="1">
    <citation type="submission" date="2020-07" db="EMBL/GenBank/DDBJ databases">
        <title>Draft Genome Sequence of a Deep-Sea Yeast, Naganishia (Cryptococcus) liquefaciens strain N6.</title>
        <authorList>
            <person name="Han Y.W."/>
            <person name="Kajitani R."/>
            <person name="Morimoto H."/>
            <person name="Parhat M."/>
            <person name="Tsubouchi H."/>
            <person name="Bakenova O."/>
            <person name="Ogata M."/>
            <person name="Argunhan B."/>
            <person name="Aoki R."/>
            <person name="Kajiwara S."/>
            <person name="Itoh T."/>
            <person name="Iwasaki H."/>
        </authorList>
    </citation>
    <scope>NUCLEOTIDE SEQUENCE</scope>
    <source>
        <strain evidence="12">N6</strain>
    </source>
</reference>
<dbReference type="GO" id="GO:0005771">
    <property type="term" value="C:multivesicular body"/>
    <property type="evidence" value="ECO:0007669"/>
    <property type="project" value="TreeGrafter"/>
</dbReference>
<evidence type="ECO:0000256" key="6">
    <source>
        <dbReference type="ARBA" id="ARBA00022753"/>
    </source>
</evidence>
<keyword evidence="7" id="KW-0653">Protein transport</keyword>
<keyword evidence="13" id="KW-1185">Reference proteome</keyword>
<evidence type="ECO:0000259" key="10">
    <source>
        <dbReference type="Pfam" id="PF04652"/>
    </source>
</evidence>
<dbReference type="GO" id="GO:0010008">
    <property type="term" value="C:endosome membrane"/>
    <property type="evidence" value="ECO:0007669"/>
    <property type="project" value="UniProtKB-SubCell"/>
</dbReference>
<dbReference type="InterPro" id="IPR039431">
    <property type="entry name" value="Vta1/CALS_N"/>
</dbReference>
<dbReference type="InterPro" id="IPR041212">
    <property type="entry name" value="Vta1_C"/>
</dbReference>
<dbReference type="Pfam" id="PF04652">
    <property type="entry name" value="Vta1"/>
    <property type="match status" value="1"/>
</dbReference>
<evidence type="ECO:0000256" key="8">
    <source>
        <dbReference type="ARBA" id="ARBA00023136"/>
    </source>
</evidence>
<dbReference type="PRINTS" id="PR01217">
    <property type="entry name" value="PRICHEXTENSN"/>
</dbReference>
<dbReference type="PANTHER" id="PTHR46009:SF1">
    <property type="entry name" value="VACUOLAR PROTEIN SORTING-ASSOCIATED PROTEIN VTA1 HOMOLOG"/>
    <property type="match status" value="1"/>
</dbReference>
<comment type="similarity">
    <text evidence="3">Belongs to the VTA1 family.</text>
</comment>
<evidence type="ECO:0000256" key="3">
    <source>
        <dbReference type="ARBA" id="ARBA00007895"/>
    </source>
</evidence>
<dbReference type="PANTHER" id="PTHR46009">
    <property type="entry name" value="VACUOLAR PROTEIN SORTING-ASSOCIATED PROTEIN VTA1 HOMOLOG"/>
    <property type="match status" value="1"/>
</dbReference>
<feature type="region of interest" description="Disordered" evidence="9">
    <location>
        <begin position="166"/>
        <end position="371"/>
    </location>
</feature>
<dbReference type="Gene3D" id="1.25.40.270">
    <property type="entry name" value="Vacuolar protein sorting-associated protein vta1"/>
    <property type="match status" value="1"/>
</dbReference>
<keyword evidence="8" id="KW-0472">Membrane</keyword>
<evidence type="ECO:0000256" key="2">
    <source>
        <dbReference type="ARBA" id="ARBA00004496"/>
    </source>
</evidence>
<feature type="compositionally biased region" description="Pro residues" evidence="9">
    <location>
        <begin position="213"/>
        <end position="232"/>
    </location>
</feature>
<dbReference type="OrthoDB" id="391137at2759"/>
<dbReference type="AlphaFoldDB" id="A0A8H3YH15"/>
<evidence type="ECO:0000259" key="11">
    <source>
        <dbReference type="Pfam" id="PF18097"/>
    </source>
</evidence>
<dbReference type="GO" id="GO:0015031">
    <property type="term" value="P:protein transport"/>
    <property type="evidence" value="ECO:0007669"/>
    <property type="project" value="UniProtKB-KW"/>
</dbReference>
<keyword evidence="6" id="KW-0967">Endosome</keyword>
<evidence type="ECO:0000256" key="9">
    <source>
        <dbReference type="SAM" id="MobiDB-lite"/>
    </source>
</evidence>
<feature type="compositionally biased region" description="Pro residues" evidence="9">
    <location>
        <begin position="300"/>
        <end position="312"/>
    </location>
</feature>
<feature type="compositionally biased region" description="Low complexity" evidence="9">
    <location>
        <begin position="201"/>
        <end position="212"/>
    </location>
</feature>
<feature type="domain" description="Vta1 C-terminal" evidence="11">
    <location>
        <begin position="370"/>
        <end position="404"/>
    </location>
</feature>
<feature type="domain" description="Vta1/callose synthase N-terminal" evidence="10">
    <location>
        <begin position="17"/>
        <end position="167"/>
    </location>
</feature>
<dbReference type="GO" id="GO:0032511">
    <property type="term" value="P:late endosome to vacuole transport via multivesicular body sorting pathway"/>
    <property type="evidence" value="ECO:0007669"/>
    <property type="project" value="InterPro"/>
</dbReference>
<evidence type="ECO:0000313" key="12">
    <source>
        <dbReference type="EMBL" id="GHJ89364.1"/>
    </source>
</evidence>
<proteinExistence type="inferred from homology"/>
<dbReference type="Gene3D" id="1.20.5.420">
    <property type="entry name" value="Immunoglobulin FC, subunit C"/>
    <property type="match status" value="1"/>
</dbReference>
<evidence type="ECO:0008006" key="14">
    <source>
        <dbReference type="Google" id="ProtNLM"/>
    </source>
</evidence>
<organism evidence="12 13">
    <name type="scientific">Naganishia liquefaciens</name>
    <dbReference type="NCBI Taxonomy" id="104408"/>
    <lineage>
        <taxon>Eukaryota</taxon>
        <taxon>Fungi</taxon>
        <taxon>Dikarya</taxon>
        <taxon>Basidiomycota</taxon>
        <taxon>Agaricomycotina</taxon>
        <taxon>Tremellomycetes</taxon>
        <taxon>Filobasidiales</taxon>
        <taxon>Filobasidiaceae</taxon>
        <taxon>Naganishia</taxon>
    </lineage>
</organism>
<dbReference type="EMBL" id="BLZA01000040">
    <property type="protein sequence ID" value="GHJ89364.1"/>
    <property type="molecule type" value="Genomic_DNA"/>
</dbReference>
<accession>A0A8H3YH15</accession>
<evidence type="ECO:0000256" key="5">
    <source>
        <dbReference type="ARBA" id="ARBA00022490"/>
    </source>
</evidence>
<evidence type="ECO:0000313" key="13">
    <source>
        <dbReference type="Proteomes" id="UP000620104"/>
    </source>
</evidence>
<evidence type="ECO:0000256" key="7">
    <source>
        <dbReference type="ARBA" id="ARBA00022927"/>
    </source>
</evidence>
<keyword evidence="4" id="KW-0813">Transport</keyword>